<evidence type="ECO:0000256" key="4">
    <source>
        <dbReference type="ARBA" id="ARBA00020771"/>
    </source>
</evidence>
<feature type="active site" description="Schiff-base intermediate with substrate" evidence="9">
    <location>
        <position position="203"/>
    </location>
</feature>
<feature type="binding site" evidence="12">
    <location>
        <position position="241"/>
    </location>
    <ligand>
        <name>Mg(2+)</name>
        <dbReference type="ChEBI" id="CHEBI:18420"/>
    </ligand>
</feature>
<organism evidence="15 16">
    <name type="scientific">Hyperthermus butylicus (strain DSM 5456 / JCM 9403 / PLM1-5)</name>
    <dbReference type="NCBI Taxonomy" id="415426"/>
    <lineage>
        <taxon>Archaea</taxon>
        <taxon>Thermoproteota</taxon>
        <taxon>Thermoprotei</taxon>
        <taxon>Desulfurococcales</taxon>
        <taxon>Pyrodictiaceae</taxon>
        <taxon>Hyperthermus</taxon>
    </lineage>
</organism>
<feature type="binding site" evidence="11">
    <location>
        <position position="126"/>
    </location>
    <ligand>
        <name>Zn(2+)</name>
        <dbReference type="ChEBI" id="CHEBI:29105"/>
        <note>catalytic</note>
    </ligand>
</feature>
<dbReference type="PANTHER" id="PTHR11458:SF0">
    <property type="entry name" value="DELTA-AMINOLEVULINIC ACID DEHYDRATASE"/>
    <property type="match status" value="1"/>
</dbReference>
<evidence type="ECO:0000256" key="6">
    <source>
        <dbReference type="ARBA" id="ARBA00023239"/>
    </source>
</evidence>
<comment type="similarity">
    <text evidence="2 14">Belongs to the ALAD family.</text>
</comment>
<dbReference type="HOGENOM" id="CLU_035731_0_0_2"/>
<keyword evidence="12" id="KW-0460">Magnesium</keyword>
<evidence type="ECO:0000313" key="16">
    <source>
        <dbReference type="Proteomes" id="UP000002593"/>
    </source>
</evidence>
<dbReference type="STRING" id="415426.Hbut_1386"/>
<keyword evidence="11" id="KW-0479">Metal-binding</keyword>
<proteinExistence type="inferred from homology"/>
<comment type="catalytic activity">
    <reaction evidence="8 13">
        <text>2 5-aminolevulinate = porphobilinogen + 2 H2O + H(+)</text>
        <dbReference type="Rhea" id="RHEA:24064"/>
        <dbReference type="ChEBI" id="CHEBI:15377"/>
        <dbReference type="ChEBI" id="CHEBI:15378"/>
        <dbReference type="ChEBI" id="CHEBI:58126"/>
        <dbReference type="ChEBI" id="CHEBI:356416"/>
        <dbReference type="EC" id="4.2.1.24"/>
    </reaction>
</comment>
<protein>
    <recommendedName>
        <fullName evidence="4 13">Delta-aminolevulinic acid dehydratase</fullName>
        <ecNumber evidence="3 13">4.2.1.24</ecNumber>
    </recommendedName>
</protein>
<evidence type="ECO:0000256" key="9">
    <source>
        <dbReference type="PIRSR" id="PIRSR001415-1"/>
    </source>
</evidence>
<evidence type="ECO:0000256" key="2">
    <source>
        <dbReference type="ARBA" id="ARBA00008055"/>
    </source>
</evidence>
<dbReference type="NCBIfam" id="NF006762">
    <property type="entry name" value="PRK09283.1"/>
    <property type="match status" value="1"/>
</dbReference>
<feature type="binding site" evidence="10">
    <location>
        <position position="322"/>
    </location>
    <ligand>
        <name>5-aminolevulinate</name>
        <dbReference type="ChEBI" id="CHEBI:356416"/>
        <label>2</label>
    </ligand>
</feature>
<dbReference type="GO" id="GO:0008270">
    <property type="term" value="F:zinc ion binding"/>
    <property type="evidence" value="ECO:0007669"/>
    <property type="project" value="TreeGrafter"/>
</dbReference>
<evidence type="ECO:0000256" key="5">
    <source>
        <dbReference type="ARBA" id="ARBA00023133"/>
    </source>
</evidence>
<dbReference type="GO" id="GO:0005829">
    <property type="term" value="C:cytosol"/>
    <property type="evidence" value="ECO:0007669"/>
    <property type="project" value="TreeGrafter"/>
</dbReference>
<evidence type="ECO:0000256" key="1">
    <source>
        <dbReference type="ARBA" id="ARBA00004694"/>
    </source>
</evidence>
<feature type="binding site" evidence="10">
    <location>
        <position position="283"/>
    </location>
    <ligand>
        <name>5-aminolevulinate</name>
        <dbReference type="ChEBI" id="CHEBI:356416"/>
        <label>2</label>
    </ligand>
</feature>
<keyword evidence="16" id="KW-1185">Reference proteome</keyword>
<dbReference type="PIRSF" id="PIRSF001415">
    <property type="entry name" value="Porphbilin_synth"/>
    <property type="match status" value="1"/>
</dbReference>
<evidence type="ECO:0000256" key="14">
    <source>
        <dbReference type="RuleBase" id="RU004161"/>
    </source>
</evidence>
<dbReference type="SUPFAM" id="SSF51569">
    <property type="entry name" value="Aldolase"/>
    <property type="match status" value="1"/>
</dbReference>
<comment type="subunit">
    <text evidence="13">Homooctamer.</text>
</comment>
<evidence type="ECO:0000256" key="12">
    <source>
        <dbReference type="PIRSR" id="PIRSR001415-5"/>
    </source>
</evidence>
<evidence type="ECO:0000256" key="8">
    <source>
        <dbReference type="ARBA" id="ARBA00047651"/>
    </source>
</evidence>
<name>A2BMK0_HYPBU</name>
<dbReference type="EC" id="4.2.1.24" evidence="3 13"/>
<accession>A2BMK0</accession>
<keyword evidence="11" id="KW-0862">Zinc</keyword>
<dbReference type="RefSeq" id="WP_011822529.1">
    <property type="nucleotide sequence ID" value="NC_008818.1"/>
</dbReference>
<sequence length="338" mass="37617">MPGFPELRPRRLRLTKAIRDLVAETLVSPSQLMMPIFVKEGIKEPEPIPSMPGQYRYPPERVVDVIREALDLGIKSFLLFGVVPDEKKDLRGTYAYDPRGPVPTAIRLIRRELGWEPAIFTDVCICGYTTHGHCGIPVERHGRQLIDNDSTLEVIARIAVTHAEAGADFVAPSGMMDGMVSAIREALDDAGYTEVGIMSYAVKYASGFYGPFREAAGSAPRFGDRRSYQMDPRNAMEAIKEAMLDIEEGADILMVKPALAYLDVIRLVKEAFPQYPLAAYNVSAEYSMVKAAAEKGWIDEKLVTMEIITAIRRAGADIVITYHALDVARWLREGYSPF</sequence>
<dbReference type="KEGG" id="hbu:Hbut_1386"/>
<dbReference type="PANTHER" id="PTHR11458">
    <property type="entry name" value="DELTA-AMINOLEVULINIC ACID DEHYDRATASE"/>
    <property type="match status" value="1"/>
</dbReference>
<evidence type="ECO:0000256" key="7">
    <source>
        <dbReference type="ARBA" id="ARBA00023244"/>
    </source>
</evidence>
<dbReference type="PRINTS" id="PR00144">
    <property type="entry name" value="DALDHYDRTASE"/>
</dbReference>
<keyword evidence="6 13" id="KW-0456">Lyase</keyword>
<keyword evidence="5" id="KW-0350">Heme biosynthesis</keyword>
<dbReference type="InterPro" id="IPR030656">
    <property type="entry name" value="ALAD_AS"/>
</dbReference>
<dbReference type="UniPathway" id="UPA00251">
    <property type="reaction ID" value="UER00318"/>
</dbReference>
<dbReference type="Pfam" id="PF00490">
    <property type="entry name" value="ALAD"/>
    <property type="match status" value="1"/>
</dbReference>
<dbReference type="OrthoDB" id="8493at2157"/>
<dbReference type="eggNOG" id="arCOG04300">
    <property type="taxonomic scope" value="Archaea"/>
</dbReference>
<dbReference type="GO" id="GO:0006782">
    <property type="term" value="P:protoporphyrinogen IX biosynthetic process"/>
    <property type="evidence" value="ECO:0007669"/>
    <property type="project" value="UniProtKB-UniPathway"/>
</dbReference>
<keyword evidence="7 13" id="KW-0627">Porphyrin biosynthesis</keyword>
<dbReference type="InterPro" id="IPR013785">
    <property type="entry name" value="Aldolase_TIM"/>
</dbReference>
<gene>
    <name evidence="15" type="ordered locus">Hbut_1386</name>
</gene>
<dbReference type="GeneID" id="4781943"/>
<dbReference type="EMBL" id="CP000493">
    <property type="protein sequence ID" value="ABM81211.1"/>
    <property type="molecule type" value="Genomic_DNA"/>
</dbReference>
<evidence type="ECO:0000313" key="15">
    <source>
        <dbReference type="EMBL" id="ABM81211.1"/>
    </source>
</evidence>
<feature type="binding site" evidence="10">
    <location>
        <position position="213"/>
    </location>
    <ligand>
        <name>5-aminolevulinate</name>
        <dbReference type="ChEBI" id="CHEBI:356416"/>
        <label>1</label>
    </ligand>
</feature>
<dbReference type="AlphaFoldDB" id="A2BMK0"/>
<evidence type="ECO:0000256" key="3">
    <source>
        <dbReference type="ARBA" id="ARBA00012053"/>
    </source>
</evidence>
<evidence type="ECO:0000256" key="11">
    <source>
        <dbReference type="PIRSR" id="PIRSR001415-3"/>
    </source>
</evidence>
<feature type="binding site" evidence="11">
    <location>
        <position position="124"/>
    </location>
    <ligand>
        <name>Zn(2+)</name>
        <dbReference type="ChEBI" id="CHEBI:29105"/>
        <note>catalytic</note>
    </ligand>
</feature>
<evidence type="ECO:0000256" key="10">
    <source>
        <dbReference type="PIRSR" id="PIRSR001415-2"/>
    </source>
</evidence>
<feature type="binding site" evidence="11">
    <location>
        <position position="134"/>
    </location>
    <ligand>
        <name>Zn(2+)</name>
        <dbReference type="ChEBI" id="CHEBI:29105"/>
        <note>catalytic</note>
    </ligand>
</feature>
<dbReference type="SMART" id="SM01004">
    <property type="entry name" value="ALAD"/>
    <property type="match status" value="1"/>
</dbReference>
<dbReference type="PROSITE" id="PS00169">
    <property type="entry name" value="D_ALA_DEHYDRATASE"/>
    <property type="match status" value="1"/>
</dbReference>
<feature type="binding site" evidence="10">
    <location>
        <position position="225"/>
    </location>
    <ligand>
        <name>5-aminolevulinate</name>
        <dbReference type="ChEBI" id="CHEBI:356416"/>
        <label>1</label>
    </ligand>
</feature>
<feature type="active site" description="Schiff-base intermediate with substrate" evidence="9">
    <location>
        <position position="256"/>
    </location>
</feature>
<comment type="pathway">
    <text evidence="1">Porphyrin-containing compound metabolism; protoporphyrin-IX biosynthesis; coproporphyrinogen-III from 5-aminolevulinate: step 1/4.</text>
</comment>
<dbReference type="Gene3D" id="3.20.20.70">
    <property type="entry name" value="Aldolase class I"/>
    <property type="match status" value="1"/>
</dbReference>
<evidence type="ECO:0000256" key="13">
    <source>
        <dbReference type="RuleBase" id="RU000515"/>
    </source>
</evidence>
<dbReference type="CDD" id="cd00384">
    <property type="entry name" value="ALAD_PBGS"/>
    <property type="match status" value="1"/>
</dbReference>
<dbReference type="EnsemblBacteria" id="ABM81211">
    <property type="protein sequence ID" value="ABM81211"/>
    <property type="gene ID" value="Hbut_1386"/>
</dbReference>
<reference evidence="15 16" key="1">
    <citation type="journal article" date="2007" name="Archaea">
        <title>The genome of Hyperthermus butylicus: a sulfur-reducing, peptide fermenting, neutrophilic Crenarchaeote growing up to 108 degrees C.</title>
        <authorList>
            <person name="Brugger K."/>
            <person name="Chen L."/>
            <person name="Stark M."/>
            <person name="Zibat A."/>
            <person name="Redder P."/>
            <person name="Ruepp A."/>
            <person name="Awayez M."/>
            <person name="She Q."/>
            <person name="Garrett R.A."/>
            <person name="Klenk H.P."/>
        </authorList>
    </citation>
    <scope>NUCLEOTIDE SEQUENCE [LARGE SCALE GENOMIC DNA]</scope>
    <source>
        <strain evidence="16">DSM 5456 / JCM 9403 / PLM1-5</strain>
    </source>
</reference>
<dbReference type="FunFam" id="3.20.20.70:FF:000019">
    <property type="entry name" value="Delta-aminolevulinic acid dehydratase"/>
    <property type="match status" value="1"/>
</dbReference>
<dbReference type="Proteomes" id="UP000002593">
    <property type="component" value="Chromosome"/>
</dbReference>
<dbReference type="GO" id="GO:0004655">
    <property type="term" value="F:porphobilinogen synthase activity"/>
    <property type="evidence" value="ECO:0007669"/>
    <property type="project" value="UniProtKB-EC"/>
</dbReference>
<dbReference type="InterPro" id="IPR001731">
    <property type="entry name" value="ALAD"/>
</dbReference>